<organism evidence="2 3">
    <name type="scientific">Mycena sanguinolenta</name>
    <dbReference type="NCBI Taxonomy" id="230812"/>
    <lineage>
        <taxon>Eukaryota</taxon>
        <taxon>Fungi</taxon>
        <taxon>Dikarya</taxon>
        <taxon>Basidiomycota</taxon>
        <taxon>Agaricomycotina</taxon>
        <taxon>Agaricomycetes</taxon>
        <taxon>Agaricomycetidae</taxon>
        <taxon>Agaricales</taxon>
        <taxon>Marasmiineae</taxon>
        <taxon>Mycenaceae</taxon>
        <taxon>Mycena</taxon>
    </lineage>
</organism>
<accession>A0A8H6ZHV3</accession>
<proteinExistence type="predicted"/>
<keyword evidence="3" id="KW-1185">Reference proteome</keyword>
<reference evidence="2" key="1">
    <citation type="submission" date="2020-05" db="EMBL/GenBank/DDBJ databases">
        <title>Mycena genomes resolve the evolution of fungal bioluminescence.</title>
        <authorList>
            <person name="Tsai I.J."/>
        </authorList>
    </citation>
    <scope>NUCLEOTIDE SEQUENCE</scope>
    <source>
        <strain evidence="2">160909Yilan</strain>
    </source>
</reference>
<dbReference type="EMBL" id="JACAZH010000001">
    <property type="protein sequence ID" value="KAF7378077.1"/>
    <property type="molecule type" value="Genomic_DNA"/>
</dbReference>
<dbReference type="AlphaFoldDB" id="A0A8H6ZHV3"/>
<evidence type="ECO:0000313" key="2">
    <source>
        <dbReference type="EMBL" id="KAF7378077.1"/>
    </source>
</evidence>
<sequence length="368" mass="40822">MDGTIQRSRTSCRYGGTHTMSSFESITRSLNAQVSALSAALEEPGRFGHFPQKLLQDTRGVIQKAVNDIIALNSRPAELPVFLAELNRARPVSNSRLYEAYVDTVVSAFLGHYFPVSHHFLVHPQWTYNLPIVDPRTIQTLADLSIYAQPPGEYSEDSAGSDNLEPPLDNIESDDDLAPFDEATGGVPLDYTREDVSFGEVGGTSTPPRINHPLPSTTDDRMWEHVPRGQGVGAEQSLTSNVGIDFHERAVPAGPGRLTIKRPDFIVSRDRKVLLIVEDKLYSRTAAIGQLAKYMKDFRTDFPAIIGMIGRLGETGIEVAFYHWKNQTDQEPAALQSPQGEMWLDVDDKFVRSTWLSVFDSAMTDGNQ</sequence>
<comment type="caution">
    <text evidence="2">The sequence shown here is derived from an EMBL/GenBank/DDBJ whole genome shotgun (WGS) entry which is preliminary data.</text>
</comment>
<evidence type="ECO:0000256" key="1">
    <source>
        <dbReference type="SAM" id="MobiDB-lite"/>
    </source>
</evidence>
<dbReference type="OrthoDB" id="2929273at2759"/>
<name>A0A8H6ZHV3_9AGAR</name>
<feature type="region of interest" description="Disordered" evidence="1">
    <location>
        <begin position="199"/>
        <end position="221"/>
    </location>
</feature>
<protein>
    <submittedName>
        <fullName evidence="2">Uncharacterized protein</fullName>
    </submittedName>
</protein>
<evidence type="ECO:0000313" key="3">
    <source>
        <dbReference type="Proteomes" id="UP000623467"/>
    </source>
</evidence>
<dbReference type="Proteomes" id="UP000623467">
    <property type="component" value="Unassembled WGS sequence"/>
</dbReference>
<gene>
    <name evidence="2" type="ORF">MSAN_00231900</name>
</gene>